<evidence type="ECO:0000313" key="2">
    <source>
        <dbReference type="Proteomes" id="UP000324758"/>
    </source>
</evidence>
<organism evidence="1 2">
    <name type="scientific">Bradyrhizobium rifense</name>
    <dbReference type="NCBI Taxonomy" id="515499"/>
    <lineage>
        <taxon>Bacteria</taxon>
        <taxon>Pseudomonadati</taxon>
        <taxon>Pseudomonadota</taxon>
        <taxon>Alphaproteobacteria</taxon>
        <taxon>Hyphomicrobiales</taxon>
        <taxon>Nitrobacteraceae</taxon>
        <taxon>Bradyrhizobium</taxon>
    </lineage>
</organism>
<evidence type="ECO:0000313" key="1">
    <source>
        <dbReference type="EMBL" id="TYL92740.1"/>
    </source>
</evidence>
<accession>A0A5D3K9B8</accession>
<evidence type="ECO:0008006" key="3">
    <source>
        <dbReference type="Google" id="ProtNLM"/>
    </source>
</evidence>
<proteinExistence type="predicted"/>
<dbReference type="InterPro" id="IPR007487">
    <property type="entry name" value="ABC_transpt-TYRBP-like"/>
</dbReference>
<dbReference type="Pfam" id="PF04392">
    <property type="entry name" value="ABC_sub_bind"/>
    <property type="match status" value="1"/>
</dbReference>
<dbReference type="Gene3D" id="3.40.50.2300">
    <property type="match status" value="2"/>
</dbReference>
<dbReference type="RefSeq" id="WP_148774658.1">
    <property type="nucleotide sequence ID" value="NZ_VSSS01000036.1"/>
</dbReference>
<dbReference type="PANTHER" id="PTHR35271:SF1">
    <property type="entry name" value="ABC TRANSPORTER, SUBSTRATE-BINDING LIPOPROTEIN"/>
    <property type="match status" value="1"/>
</dbReference>
<dbReference type="EMBL" id="VSSS01000036">
    <property type="protein sequence ID" value="TYL92740.1"/>
    <property type="molecule type" value="Genomic_DNA"/>
</dbReference>
<gene>
    <name evidence="1" type="ORF">FXB40_23930</name>
</gene>
<dbReference type="OrthoDB" id="9776955at2"/>
<comment type="caution">
    <text evidence="1">The sequence shown here is derived from an EMBL/GenBank/DDBJ whole genome shotgun (WGS) entry which is preliminary data.</text>
</comment>
<sequence>MRRREFITLAGGTVIAWPLVAQAEVKALLVPRIAYLGASSPASLDPRQIEQFKVGLIENGLIDGQNVTVDYLWGEGSPDRLRQHAADLAKRNLSAIVTAGPQPLRALLEAKVSSPIVFAILSDPISDGFVQSLARPGGNITGLSMIGTDLESKRLQILKEGVPGITKVMLLHDPTMRSTVGLERAQSGASGLGLEILVGKVTEVDKLGDIFAEAMQQDVNGVAGLASPLINFNRKRLIDLCSQYRLPSIWEAIAYIRDGGLISYGPSFPEMYRRSAGYVAKILKGIKPSDLPVEQPTKFELAVNLKTAKLFGLEITPTLLGRADEIIE</sequence>
<dbReference type="PANTHER" id="PTHR35271">
    <property type="entry name" value="ABC TRANSPORTER, SUBSTRATE-BINDING LIPOPROTEIN-RELATED"/>
    <property type="match status" value="1"/>
</dbReference>
<dbReference type="CDD" id="cd06325">
    <property type="entry name" value="PBP1_ABC_unchar_transporter"/>
    <property type="match status" value="1"/>
</dbReference>
<protein>
    <recommendedName>
        <fullName evidence="3">ABC transporter substrate-binding protein</fullName>
    </recommendedName>
</protein>
<keyword evidence="2" id="KW-1185">Reference proteome</keyword>
<dbReference type="Proteomes" id="UP000324758">
    <property type="component" value="Unassembled WGS sequence"/>
</dbReference>
<reference evidence="1 2" key="1">
    <citation type="submission" date="2019-08" db="EMBL/GenBank/DDBJ databases">
        <title>Bradyrhizobium hipponensis sp. nov., a rhizobium isolated from a Lupinus angustifolius root nodule in Tunisia.</title>
        <authorList>
            <person name="Off K."/>
            <person name="Rejili M."/>
            <person name="Mars M."/>
            <person name="Brachmann A."/>
            <person name="Marin M."/>
        </authorList>
    </citation>
    <scope>NUCLEOTIDE SEQUENCE [LARGE SCALE GENOMIC DNA]</scope>
    <source>
        <strain evidence="1 2">CTAW71</strain>
    </source>
</reference>
<name>A0A5D3K9B8_9BRAD</name>
<dbReference type="AlphaFoldDB" id="A0A5D3K9B8"/>